<evidence type="ECO:0000313" key="10">
    <source>
        <dbReference type="EMBL" id="MBB6068686.1"/>
    </source>
</evidence>
<dbReference type="NCBIfam" id="TIGR00964">
    <property type="entry name" value="secE_bact"/>
    <property type="match status" value="1"/>
</dbReference>
<organism evidence="10 11">
    <name type="scientific">Longimicrobium terrae</name>
    <dbReference type="NCBI Taxonomy" id="1639882"/>
    <lineage>
        <taxon>Bacteria</taxon>
        <taxon>Pseudomonadati</taxon>
        <taxon>Gemmatimonadota</taxon>
        <taxon>Longimicrobiia</taxon>
        <taxon>Longimicrobiales</taxon>
        <taxon>Longimicrobiaceae</taxon>
        <taxon>Longimicrobium</taxon>
    </lineage>
</organism>
<keyword evidence="8 9" id="KW-0472">Membrane</keyword>
<evidence type="ECO:0000256" key="4">
    <source>
        <dbReference type="ARBA" id="ARBA00022692"/>
    </source>
</evidence>
<dbReference type="PANTHER" id="PTHR33910">
    <property type="entry name" value="PROTEIN TRANSLOCASE SUBUNIT SECE"/>
    <property type="match status" value="1"/>
</dbReference>
<dbReference type="GO" id="GO:0005886">
    <property type="term" value="C:plasma membrane"/>
    <property type="evidence" value="ECO:0007669"/>
    <property type="project" value="UniProtKB-SubCell"/>
</dbReference>
<dbReference type="GO" id="GO:0065002">
    <property type="term" value="P:intracellular protein transmembrane transport"/>
    <property type="evidence" value="ECO:0007669"/>
    <property type="project" value="UniProtKB-UniRule"/>
</dbReference>
<reference evidence="10 11" key="1">
    <citation type="submission" date="2020-08" db="EMBL/GenBank/DDBJ databases">
        <title>Genomic Encyclopedia of Type Strains, Phase IV (KMG-IV): sequencing the most valuable type-strain genomes for metagenomic binning, comparative biology and taxonomic classification.</title>
        <authorList>
            <person name="Goeker M."/>
        </authorList>
    </citation>
    <scope>NUCLEOTIDE SEQUENCE [LARGE SCALE GENOMIC DNA]</scope>
    <source>
        <strain evidence="10 11">DSM 29007</strain>
    </source>
</reference>
<keyword evidence="5 9" id="KW-0653">Protein transport</keyword>
<keyword evidence="11" id="KW-1185">Reference proteome</keyword>
<dbReference type="Gene3D" id="1.20.5.1030">
    <property type="entry name" value="Preprotein translocase secy subunit"/>
    <property type="match status" value="1"/>
</dbReference>
<dbReference type="RefSeq" id="WP_170030974.1">
    <property type="nucleotide sequence ID" value="NZ_JABDTL010000001.1"/>
</dbReference>
<dbReference type="Proteomes" id="UP000582837">
    <property type="component" value="Unassembled WGS sequence"/>
</dbReference>
<dbReference type="GO" id="GO:0008320">
    <property type="term" value="F:protein transmembrane transporter activity"/>
    <property type="evidence" value="ECO:0007669"/>
    <property type="project" value="UniProtKB-UniRule"/>
</dbReference>
<comment type="caution">
    <text evidence="10">The sequence shown here is derived from an EMBL/GenBank/DDBJ whole genome shotgun (WGS) entry which is preliminary data.</text>
</comment>
<evidence type="ECO:0000256" key="6">
    <source>
        <dbReference type="ARBA" id="ARBA00022989"/>
    </source>
</evidence>
<name>A0A841GWK2_9BACT</name>
<evidence type="ECO:0000256" key="1">
    <source>
        <dbReference type="ARBA" id="ARBA00004370"/>
    </source>
</evidence>
<dbReference type="GO" id="GO:0043952">
    <property type="term" value="P:protein transport by the Sec complex"/>
    <property type="evidence" value="ECO:0007669"/>
    <property type="project" value="UniProtKB-UniRule"/>
</dbReference>
<sequence length="69" mass="7728">MAETTRSSTRDFFPEVVEQVKKVTWPDRAQLQNSTGIIVAFMFAMAAITFVIDFGIRNLLEVLTSLFAG</sequence>
<keyword evidence="3 9" id="KW-1003">Cell membrane</keyword>
<evidence type="ECO:0000256" key="9">
    <source>
        <dbReference type="HAMAP-Rule" id="MF_00422"/>
    </source>
</evidence>
<comment type="subcellular location">
    <subcellularLocation>
        <location evidence="9">Cell membrane</location>
        <topology evidence="9">Single-pass membrane protein</topology>
    </subcellularLocation>
    <subcellularLocation>
        <location evidence="1">Membrane</location>
    </subcellularLocation>
</comment>
<dbReference type="InterPro" id="IPR038379">
    <property type="entry name" value="SecE_sf"/>
</dbReference>
<gene>
    <name evidence="9" type="primary">secE</name>
    <name evidence="10" type="ORF">HNQ61_000297</name>
</gene>
<evidence type="ECO:0000256" key="5">
    <source>
        <dbReference type="ARBA" id="ARBA00022927"/>
    </source>
</evidence>
<evidence type="ECO:0000256" key="2">
    <source>
        <dbReference type="ARBA" id="ARBA00022448"/>
    </source>
</evidence>
<dbReference type="EMBL" id="JACHIA010000001">
    <property type="protein sequence ID" value="MBB6068686.1"/>
    <property type="molecule type" value="Genomic_DNA"/>
</dbReference>
<keyword evidence="4 9" id="KW-0812">Transmembrane</keyword>
<dbReference type="PANTHER" id="PTHR33910:SF1">
    <property type="entry name" value="PROTEIN TRANSLOCASE SUBUNIT SECE"/>
    <property type="match status" value="1"/>
</dbReference>
<dbReference type="InterPro" id="IPR001901">
    <property type="entry name" value="Translocase_SecE/Sec61-g"/>
</dbReference>
<evidence type="ECO:0000313" key="11">
    <source>
        <dbReference type="Proteomes" id="UP000582837"/>
    </source>
</evidence>
<dbReference type="GO" id="GO:0009306">
    <property type="term" value="P:protein secretion"/>
    <property type="evidence" value="ECO:0007669"/>
    <property type="project" value="UniProtKB-UniRule"/>
</dbReference>
<evidence type="ECO:0000256" key="3">
    <source>
        <dbReference type="ARBA" id="ARBA00022475"/>
    </source>
</evidence>
<evidence type="ECO:0000256" key="7">
    <source>
        <dbReference type="ARBA" id="ARBA00023010"/>
    </source>
</evidence>
<dbReference type="AlphaFoldDB" id="A0A841GWK2"/>
<keyword evidence="7 9" id="KW-0811">Translocation</keyword>
<keyword evidence="6 9" id="KW-1133">Transmembrane helix</keyword>
<dbReference type="Pfam" id="PF00584">
    <property type="entry name" value="SecE"/>
    <property type="match status" value="1"/>
</dbReference>
<protein>
    <recommendedName>
        <fullName evidence="9">Protein translocase subunit SecE</fullName>
    </recommendedName>
</protein>
<comment type="subunit">
    <text evidence="9">Component of the Sec protein translocase complex. Heterotrimer consisting of SecY, SecE and SecG subunits. The heterotrimers can form oligomers, although 1 heterotrimer is thought to be able to translocate proteins. Interacts with the ribosome. Interacts with SecDF, and other proteins may be involved. Interacts with SecA.</text>
</comment>
<dbReference type="HAMAP" id="MF_00422">
    <property type="entry name" value="SecE"/>
    <property type="match status" value="1"/>
</dbReference>
<comment type="function">
    <text evidence="9">Essential subunit of the Sec protein translocation channel SecYEG. Clamps together the 2 halves of SecY. May contact the channel plug during translocation.</text>
</comment>
<dbReference type="InterPro" id="IPR005807">
    <property type="entry name" value="SecE_bac"/>
</dbReference>
<evidence type="ECO:0000256" key="8">
    <source>
        <dbReference type="ARBA" id="ARBA00023136"/>
    </source>
</evidence>
<feature type="transmembrane region" description="Helical" evidence="9">
    <location>
        <begin position="35"/>
        <end position="56"/>
    </location>
</feature>
<dbReference type="GO" id="GO:0006605">
    <property type="term" value="P:protein targeting"/>
    <property type="evidence" value="ECO:0007669"/>
    <property type="project" value="UniProtKB-UniRule"/>
</dbReference>
<keyword evidence="2 9" id="KW-0813">Transport</keyword>
<dbReference type="PROSITE" id="PS01067">
    <property type="entry name" value="SECE_SEC61G"/>
    <property type="match status" value="1"/>
</dbReference>
<comment type="similarity">
    <text evidence="9">Belongs to the SecE/SEC61-gamma family.</text>
</comment>
<accession>A0A841GWK2</accession>
<proteinExistence type="inferred from homology"/>